<gene>
    <name evidence="11" type="primary">Acey_s0230.g2983</name>
    <name evidence="11" type="ORF">Y032_0230g2983</name>
</gene>
<dbReference type="Gene3D" id="1.10.1380.10">
    <property type="entry name" value="Neutral endopeptidase , domain2"/>
    <property type="match status" value="2"/>
</dbReference>
<dbReference type="STRING" id="53326.A0A016SGA0"/>
<evidence type="ECO:0000256" key="1">
    <source>
        <dbReference type="ARBA" id="ARBA00001947"/>
    </source>
</evidence>
<dbReference type="EMBL" id="JARK01001566">
    <property type="protein sequence ID" value="EYB89605.1"/>
    <property type="molecule type" value="Genomic_DNA"/>
</dbReference>
<evidence type="ECO:0000256" key="3">
    <source>
        <dbReference type="ARBA" id="ARBA00022670"/>
    </source>
</evidence>
<dbReference type="InterPro" id="IPR008753">
    <property type="entry name" value="Peptidase_M13_N"/>
</dbReference>
<feature type="domain" description="Peptidase M13 N-terminal" evidence="10">
    <location>
        <begin position="740"/>
        <end position="1159"/>
    </location>
</feature>
<evidence type="ECO:0000313" key="12">
    <source>
        <dbReference type="Proteomes" id="UP000024635"/>
    </source>
</evidence>
<feature type="domain" description="Peptidase M13 C-terminal" evidence="9">
    <location>
        <begin position="473"/>
        <end position="686"/>
    </location>
</feature>
<dbReference type="PANTHER" id="PTHR11733">
    <property type="entry name" value="ZINC METALLOPROTEASE FAMILY M13 NEPRILYSIN-RELATED"/>
    <property type="match status" value="1"/>
</dbReference>
<keyword evidence="12" id="KW-1185">Reference proteome</keyword>
<dbReference type="CDD" id="cd08662">
    <property type="entry name" value="M13"/>
    <property type="match status" value="2"/>
</dbReference>
<dbReference type="GO" id="GO:0016485">
    <property type="term" value="P:protein processing"/>
    <property type="evidence" value="ECO:0007669"/>
    <property type="project" value="TreeGrafter"/>
</dbReference>
<evidence type="ECO:0000259" key="9">
    <source>
        <dbReference type="Pfam" id="PF01431"/>
    </source>
</evidence>
<dbReference type="Pfam" id="PF01431">
    <property type="entry name" value="Peptidase_M13"/>
    <property type="match status" value="3"/>
</dbReference>
<keyword evidence="4" id="KW-0479">Metal-binding</keyword>
<dbReference type="MEROPS" id="M13.A19"/>
<dbReference type="GO" id="GO:0046872">
    <property type="term" value="F:metal ion binding"/>
    <property type="evidence" value="ECO:0007669"/>
    <property type="project" value="UniProtKB-KW"/>
</dbReference>
<dbReference type="OrthoDB" id="6475849at2759"/>
<keyword evidence="6" id="KW-0862">Zinc</keyword>
<reference evidence="12" key="1">
    <citation type="journal article" date="2015" name="Nat. Genet.">
        <title>The genome and transcriptome of the zoonotic hookworm Ancylostoma ceylanicum identify infection-specific gene families.</title>
        <authorList>
            <person name="Schwarz E.M."/>
            <person name="Hu Y."/>
            <person name="Antoshechkin I."/>
            <person name="Miller M.M."/>
            <person name="Sternberg P.W."/>
            <person name="Aroian R.V."/>
        </authorList>
    </citation>
    <scope>NUCLEOTIDE SEQUENCE</scope>
    <source>
        <strain evidence="12">HY135</strain>
    </source>
</reference>
<evidence type="ECO:0000256" key="7">
    <source>
        <dbReference type="ARBA" id="ARBA00023049"/>
    </source>
</evidence>
<evidence type="ECO:0000259" key="10">
    <source>
        <dbReference type="Pfam" id="PF05649"/>
    </source>
</evidence>
<comment type="cofactor">
    <cofactor evidence="1">
        <name>Zn(2+)</name>
        <dbReference type="ChEBI" id="CHEBI:29105"/>
    </cofactor>
</comment>
<dbReference type="Proteomes" id="UP000024635">
    <property type="component" value="Unassembled WGS sequence"/>
</dbReference>
<evidence type="ECO:0000256" key="2">
    <source>
        <dbReference type="ARBA" id="ARBA00007357"/>
    </source>
</evidence>
<accession>A0A016SGA0</accession>
<dbReference type="Gene3D" id="3.40.390.10">
    <property type="entry name" value="Collagenase (Catalytic Domain)"/>
    <property type="match status" value="2"/>
</dbReference>
<dbReference type="GO" id="GO:0005886">
    <property type="term" value="C:plasma membrane"/>
    <property type="evidence" value="ECO:0007669"/>
    <property type="project" value="TreeGrafter"/>
</dbReference>
<feature type="region of interest" description="Disordered" evidence="8">
    <location>
        <begin position="1533"/>
        <end position="1556"/>
    </location>
</feature>
<sequence length="1556" mass="177566">MHLQPRPVKTLAWFYEKCVAARMNWADAVLNSNVVMKAVQDLAAGNKNYPEETKFPFYMLFQNETVKNFPTPRGLSYLLGHLAGVYGVPTIVPMSVDTNWKDPYGKNGYSLFIDQPGTMLPQIGHSRSWDILKPGLTIRLTLLTSILGAFNDIELDDTMLKKDAEDVAEFDHLLAMKYCSDDLSRKELERVYNPMTFPQMKQRYPNIDWVMLLTETTQLAPNVTRRILADPNYQFIVMEPEMLQRLSDALGESSKFVSPRTVVNYIYSQLLAAYSSFLPIPMMDSNNPNNNLTILEHIPTKTRPPPPRPRSIWPERPIYKQQQYDDEQAAQFSCAAESINTLKYANGRMFIDKIYPTQKSRKELRENVGKMISGILVGFRSMIDQLNWMTPASKLGAYKKIDHLVKNIGYPDWITDDEKLTKSYEGLDIRIGKDDYFTILQKVIAWKIGDHWNMLFDRSPDREDFSAPLGSANAWYQPQLNSITLPASILHSPFYHPDLPTAVNFGAMGMIVGHELTHGFDDMGVQWDGLGVLDGWMDYPSEVGFRQMADCVVEEYGRFCPFNKTEHGDVACVDGAATQGENIADNGGIRAAFRAYRNHINLHGPDPQLPDEQLQEFTSDQLFFMSFAQIWCQVPDDEASLRSQLMFDVHSPSMYRVWGTIQNFPAFKDAFHCPSSPYAPDKHCDVWVSEPDSSHGEPVVKTELNVRQNEPISPNNFEEYSAYKVAADYYKESVNTSVDPCTDFFQYACGKYDKPVSFGVGRAKIDENIAKKLYSPEYDATIKSSKALTKGKSFIDACVETAKDSSKNQQILATENYLLPRVNKLANYLGSNFTYVFGGEVSHRPDKTQLANALGYLSFDQGIDTFVTPMVDTNWPQPKEGYTMFLDQNTAFMSKSYYKPSAFTTIKKSYVNSATKIIATFAKAQNLRIDETKLKDDIRGLIEFEQMIALSYSTDDDTRRTYSRSWNPVDIEWLAEYSFVDWKVYMKQVPNVAQEVVQMPTFMVSVSEPEQLEKMTRDYGTWDQTKLVNYLFMRLVLSNAQYLPSYASGFDEMPEEPLVLGRRRPHFRFPKSNTVEDTQLHCVGLANQLMPYAIGRVYIDYEYPDNNKKQLIRKTTGNMMQNIIHSFQGMLDSLDWMTQKTKRKALEKTLDIVQNIAFPDWIMDNQKLDDYYKEIDFNVTQENYYDMWTKLIVFNIALVYKQLTAKEADRRDFLGQPATVNAWYMPELNSITFPAGILQPPYFHPLWPTSVNYGGLGVVAGHELIHGFDDQGVQWGPGGEMSLPSCGECTGWMDKNSTAGFKAMAECVIDEYNKFCPLDPSQFTPNCVNGANTQGENIADNGGGKIFPTDKSTLRWPENFSGIHTAFRAYRTHIALNGPDPLLPDRLFGQFTHDQLFFLSFAQVWCENRRSDDRLYQQLMVDPHSPAMYRVFGTIQNYPAFREAYNCPLETQYAPEQHCNVWMTRLFFLLSGCIAFVDSLNNFLVQGRADTLKVLRKIVRDRDAKVVPFDPFPNANVAWQATVPKDLQSRKLHKSFRGQQSTKVASAGRAESGRSL</sequence>
<evidence type="ECO:0000256" key="4">
    <source>
        <dbReference type="ARBA" id="ARBA00022723"/>
    </source>
</evidence>
<keyword evidence="7" id="KW-0482">Metalloprotease</keyword>
<dbReference type="InterPro" id="IPR042089">
    <property type="entry name" value="Peptidase_M13_dom_2"/>
</dbReference>
<dbReference type="InterPro" id="IPR018497">
    <property type="entry name" value="Peptidase_M13_C"/>
</dbReference>
<evidence type="ECO:0000256" key="5">
    <source>
        <dbReference type="ARBA" id="ARBA00022801"/>
    </source>
</evidence>
<evidence type="ECO:0000256" key="8">
    <source>
        <dbReference type="SAM" id="MobiDB-lite"/>
    </source>
</evidence>
<dbReference type="InterPro" id="IPR024079">
    <property type="entry name" value="MetalloPept_cat_dom_sf"/>
</dbReference>
<comment type="caution">
    <text evidence="11">The sequence shown here is derived from an EMBL/GenBank/DDBJ whole genome shotgun (WGS) entry which is preliminary data.</text>
</comment>
<feature type="domain" description="Peptidase M13 C-terminal" evidence="9">
    <location>
        <begin position="1361"/>
        <end position="1461"/>
    </location>
</feature>
<keyword evidence="3" id="KW-0645">Protease</keyword>
<organism evidence="11 12">
    <name type="scientific">Ancylostoma ceylanicum</name>
    <dbReference type="NCBI Taxonomy" id="53326"/>
    <lineage>
        <taxon>Eukaryota</taxon>
        <taxon>Metazoa</taxon>
        <taxon>Ecdysozoa</taxon>
        <taxon>Nematoda</taxon>
        <taxon>Chromadorea</taxon>
        <taxon>Rhabditida</taxon>
        <taxon>Rhabditina</taxon>
        <taxon>Rhabditomorpha</taxon>
        <taxon>Strongyloidea</taxon>
        <taxon>Ancylostomatidae</taxon>
        <taxon>Ancylostomatinae</taxon>
        <taxon>Ancylostoma</taxon>
    </lineage>
</organism>
<protein>
    <recommendedName>
        <fullName evidence="13">Peptidase family M13</fullName>
    </recommendedName>
</protein>
<dbReference type="InterPro" id="IPR000718">
    <property type="entry name" value="Peptidase_M13"/>
</dbReference>
<dbReference type="SUPFAM" id="SSF55486">
    <property type="entry name" value="Metalloproteases ('zincins'), catalytic domain"/>
    <property type="match status" value="2"/>
</dbReference>
<proteinExistence type="inferred from homology"/>
<feature type="domain" description="Peptidase M13 C-terminal" evidence="9">
    <location>
        <begin position="1221"/>
        <end position="1346"/>
    </location>
</feature>
<keyword evidence="5" id="KW-0378">Hydrolase</keyword>
<evidence type="ECO:0000256" key="6">
    <source>
        <dbReference type="ARBA" id="ARBA00022833"/>
    </source>
</evidence>
<dbReference type="PANTHER" id="PTHR11733:SF240">
    <property type="entry name" value="GH14155P-RELATED"/>
    <property type="match status" value="1"/>
</dbReference>
<feature type="domain" description="Peptidase M13 N-terminal" evidence="10">
    <location>
        <begin position="70"/>
        <end position="411"/>
    </location>
</feature>
<name>A0A016SGA0_9BILA</name>
<comment type="similarity">
    <text evidence="2">Belongs to the peptidase M13 family.</text>
</comment>
<evidence type="ECO:0000313" key="11">
    <source>
        <dbReference type="EMBL" id="EYB89605.1"/>
    </source>
</evidence>
<dbReference type="GO" id="GO:0004222">
    <property type="term" value="F:metalloendopeptidase activity"/>
    <property type="evidence" value="ECO:0007669"/>
    <property type="project" value="InterPro"/>
</dbReference>
<dbReference type="Pfam" id="PF05649">
    <property type="entry name" value="Peptidase_M13_N"/>
    <property type="match status" value="2"/>
</dbReference>
<dbReference type="PRINTS" id="PR00786">
    <property type="entry name" value="NEPRILYSIN"/>
</dbReference>
<evidence type="ECO:0008006" key="13">
    <source>
        <dbReference type="Google" id="ProtNLM"/>
    </source>
</evidence>
<dbReference type="PROSITE" id="PS51885">
    <property type="entry name" value="NEPRILYSIN"/>
    <property type="match status" value="2"/>
</dbReference>